<comment type="caution">
    <text evidence="2">The sequence shown here is derived from an EMBL/GenBank/DDBJ whole genome shotgun (WGS) entry which is preliminary data.</text>
</comment>
<dbReference type="InterPro" id="IPR036388">
    <property type="entry name" value="WH-like_DNA-bd_sf"/>
</dbReference>
<organism evidence="2 3">
    <name type="scientific">Bifidobacterium choloepi</name>
    <dbReference type="NCBI Taxonomy" id="2614131"/>
    <lineage>
        <taxon>Bacteria</taxon>
        <taxon>Bacillati</taxon>
        <taxon>Actinomycetota</taxon>
        <taxon>Actinomycetes</taxon>
        <taxon>Bifidobacteriales</taxon>
        <taxon>Bifidobacteriaceae</taxon>
        <taxon>Bifidobacterium</taxon>
    </lineage>
</organism>
<proteinExistence type="inferred from homology"/>
<dbReference type="EMBL" id="VYSG01000001">
    <property type="protein sequence ID" value="NEG69528.1"/>
    <property type="molecule type" value="Genomic_DNA"/>
</dbReference>
<dbReference type="PANTHER" id="PTHR18964:SF149">
    <property type="entry name" value="BIFUNCTIONAL UDP-N-ACETYLGLUCOSAMINE 2-EPIMERASE_N-ACETYLMANNOSAMINE KINASE"/>
    <property type="match status" value="1"/>
</dbReference>
<keyword evidence="3" id="KW-1185">Reference proteome</keyword>
<accession>A0A6I5MY50</accession>
<dbReference type="SUPFAM" id="SSF46785">
    <property type="entry name" value="Winged helix' DNA-binding domain"/>
    <property type="match status" value="1"/>
</dbReference>
<comment type="similarity">
    <text evidence="1">Belongs to the ROK (NagC/XylR) family.</text>
</comment>
<gene>
    <name evidence="2" type="ORF">F6S87_02590</name>
</gene>
<name>A0A6I5MY50_9BIFI</name>
<dbReference type="Pfam" id="PF00480">
    <property type="entry name" value="ROK"/>
    <property type="match status" value="1"/>
</dbReference>
<reference evidence="2 3" key="1">
    <citation type="submission" date="2019-09" db="EMBL/GenBank/DDBJ databases">
        <title>Phylogenetic characterization of a novel taxon of the genus Bifidobacterium: Bifidobacterium choloepi sp. nov.</title>
        <authorList>
            <person name="Modesto M."/>
            <person name="Satti M."/>
        </authorList>
    </citation>
    <scope>NUCLEOTIDE SEQUENCE [LARGE SCALE GENOMIC DNA]</scope>
    <source>
        <strain evidence="2 3">BRDM6</strain>
    </source>
</reference>
<evidence type="ECO:0000313" key="3">
    <source>
        <dbReference type="Proteomes" id="UP000469292"/>
    </source>
</evidence>
<dbReference type="Gene3D" id="1.10.10.10">
    <property type="entry name" value="Winged helix-like DNA-binding domain superfamily/Winged helix DNA-binding domain"/>
    <property type="match status" value="1"/>
</dbReference>
<sequence length="407" mass="43595">MAAMKRMNQDDLRTHNLSVVLNAMLHADGPQSRADLAKETGLTKATMSLLVTLLINNRIVREGVPLVQSVYGRPSTPLLINGGTMCGIGVQINTDGYGYLVLDLDGTVVAERWISGDLQHADPVAIFGKLDDMLVDQEAALQSRGYTIAGAGLALPGLVTDTRQLLVARNLGWDNLDLTQFALVDRLDAIAGNEANMSAIAQLPGYGALCAGEASLQPNESFIYISTDIGIGGALVRDGKVVIGDRGFAGELGHMSVQMNGPLCQCGRHGCLEVYAGRRSMVEAAGIALGEDGASDEAVRELDRLWREGDPEVKEIIGLAFDAMVSAIVSTINLSDMDTVIIGGLWAQIDDEFLGRMRDGIQDQVLARDVMNIRVLRANSTTRPALLGAAEVGLRRFIDNPLPFLQQ</sequence>
<dbReference type="InterPro" id="IPR000600">
    <property type="entry name" value="ROK"/>
</dbReference>
<dbReference type="Gene3D" id="3.30.420.40">
    <property type="match status" value="2"/>
</dbReference>
<dbReference type="InterPro" id="IPR043129">
    <property type="entry name" value="ATPase_NBD"/>
</dbReference>
<dbReference type="InterPro" id="IPR036390">
    <property type="entry name" value="WH_DNA-bd_sf"/>
</dbReference>
<dbReference type="Proteomes" id="UP000469292">
    <property type="component" value="Unassembled WGS sequence"/>
</dbReference>
<dbReference type="RefSeq" id="WP_163227085.1">
    <property type="nucleotide sequence ID" value="NZ_VYSG01000001.1"/>
</dbReference>
<dbReference type="PANTHER" id="PTHR18964">
    <property type="entry name" value="ROK (REPRESSOR, ORF, KINASE) FAMILY"/>
    <property type="match status" value="1"/>
</dbReference>
<evidence type="ECO:0000313" key="2">
    <source>
        <dbReference type="EMBL" id="NEG69528.1"/>
    </source>
</evidence>
<protein>
    <submittedName>
        <fullName evidence="2">ROK family protein</fullName>
    </submittedName>
</protein>
<dbReference type="SUPFAM" id="SSF53067">
    <property type="entry name" value="Actin-like ATPase domain"/>
    <property type="match status" value="2"/>
</dbReference>
<dbReference type="AlphaFoldDB" id="A0A6I5MY50"/>
<evidence type="ECO:0000256" key="1">
    <source>
        <dbReference type="ARBA" id="ARBA00006479"/>
    </source>
</evidence>